<gene>
    <name evidence="11" type="ORF">DICPUDRAFT_152633</name>
</gene>
<dbReference type="AlphaFoldDB" id="F0ZLW5"/>
<evidence type="ECO:0000256" key="5">
    <source>
        <dbReference type="ARBA" id="ARBA00022490"/>
    </source>
</evidence>
<dbReference type="InterPro" id="IPR008948">
    <property type="entry name" value="L-Aspartase-like"/>
</dbReference>
<dbReference type="GO" id="GO:0004397">
    <property type="term" value="F:histidine ammonia-lyase activity"/>
    <property type="evidence" value="ECO:0007669"/>
    <property type="project" value="UniProtKB-EC"/>
</dbReference>
<comment type="pathway">
    <text evidence="2 10">Amino-acid degradation; L-histidine degradation into L-glutamate; N-formimidoyl-L-glutamate from L-histidine: step 1/3.</text>
</comment>
<dbReference type="STRING" id="5786.F0ZLW5"/>
<evidence type="ECO:0000256" key="8">
    <source>
        <dbReference type="ARBA" id="ARBA00049269"/>
    </source>
</evidence>
<dbReference type="GeneID" id="10501825"/>
<dbReference type="UniPathway" id="UPA00379">
    <property type="reaction ID" value="UER00549"/>
</dbReference>
<dbReference type="SUPFAM" id="SSF48557">
    <property type="entry name" value="L-aspartase-like"/>
    <property type="match status" value="1"/>
</dbReference>
<dbReference type="OMA" id="YSLRCMP"/>
<evidence type="ECO:0000256" key="9">
    <source>
        <dbReference type="RuleBase" id="RU003954"/>
    </source>
</evidence>
<dbReference type="GO" id="GO:0019557">
    <property type="term" value="P:L-histidine catabolic process to glutamate and formate"/>
    <property type="evidence" value="ECO:0007669"/>
    <property type="project" value="UniProtKB-UniPathway"/>
</dbReference>
<evidence type="ECO:0000256" key="1">
    <source>
        <dbReference type="ARBA" id="ARBA00004496"/>
    </source>
</evidence>
<dbReference type="KEGG" id="dpp:DICPUDRAFT_152633"/>
<dbReference type="InterPro" id="IPR001106">
    <property type="entry name" value="Aromatic_Lyase"/>
</dbReference>
<dbReference type="InterPro" id="IPR005921">
    <property type="entry name" value="HutH"/>
</dbReference>
<organism evidence="11 12">
    <name type="scientific">Dictyostelium purpureum</name>
    <name type="common">Slime mold</name>
    <dbReference type="NCBI Taxonomy" id="5786"/>
    <lineage>
        <taxon>Eukaryota</taxon>
        <taxon>Amoebozoa</taxon>
        <taxon>Evosea</taxon>
        <taxon>Eumycetozoa</taxon>
        <taxon>Dictyostelia</taxon>
        <taxon>Dictyosteliales</taxon>
        <taxon>Dictyosteliaceae</taxon>
        <taxon>Dictyostelium</taxon>
    </lineage>
</organism>
<comment type="catalytic activity">
    <reaction evidence="8 10">
        <text>L-histidine = trans-urocanate + NH4(+)</text>
        <dbReference type="Rhea" id="RHEA:21232"/>
        <dbReference type="ChEBI" id="CHEBI:17771"/>
        <dbReference type="ChEBI" id="CHEBI:28938"/>
        <dbReference type="ChEBI" id="CHEBI:57595"/>
        <dbReference type="EC" id="4.3.1.3"/>
    </reaction>
</comment>
<evidence type="ECO:0000313" key="12">
    <source>
        <dbReference type="Proteomes" id="UP000001064"/>
    </source>
</evidence>
<dbReference type="Pfam" id="PF00221">
    <property type="entry name" value="Lyase_aromatic"/>
    <property type="match status" value="1"/>
</dbReference>
<keyword evidence="5" id="KW-0963">Cytoplasm</keyword>
<keyword evidence="7 9" id="KW-0456">Lyase</keyword>
<dbReference type="eggNOG" id="KOG0222">
    <property type="taxonomic scope" value="Eukaryota"/>
</dbReference>
<dbReference type="OrthoDB" id="10051290at2759"/>
<evidence type="ECO:0000256" key="2">
    <source>
        <dbReference type="ARBA" id="ARBA00005113"/>
    </source>
</evidence>
<dbReference type="PROSITE" id="PS00488">
    <property type="entry name" value="PAL_HISTIDASE"/>
    <property type="match status" value="1"/>
</dbReference>
<dbReference type="Proteomes" id="UP000001064">
    <property type="component" value="Unassembled WGS sequence"/>
</dbReference>
<dbReference type="CDD" id="cd00332">
    <property type="entry name" value="PAL-HAL"/>
    <property type="match status" value="1"/>
</dbReference>
<protein>
    <recommendedName>
        <fullName evidence="4 10">Histidine ammonia-lyase</fullName>
        <ecNumber evidence="4 10">4.3.1.3</ecNumber>
    </recommendedName>
</protein>
<accession>F0ZLW5</accession>
<dbReference type="GO" id="GO:0016841">
    <property type="term" value="F:ammonia-lyase activity"/>
    <property type="evidence" value="ECO:0000318"/>
    <property type="project" value="GO_Central"/>
</dbReference>
<dbReference type="GO" id="GO:0019556">
    <property type="term" value="P:L-histidine catabolic process to glutamate and formamide"/>
    <property type="evidence" value="ECO:0007669"/>
    <property type="project" value="UniProtKB-UniPathway"/>
</dbReference>
<evidence type="ECO:0000313" key="11">
    <source>
        <dbReference type="EMBL" id="EGC35057.1"/>
    </source>
</evidence>
<dbReference type="FunFam" id="1.20.200.10:FF:000003">
    <property type="entry name" value="Histidine ammonia-lyase"/>
    <property type="match status" value="1"/>
</dbReference>
<dbReference type="InterPro" id="IPR024083">
    <property type="entry name" value="Fumarase/histidase_N"/>
</dbReference>
<comment type="similarity">
    <text evidence="3 9">Belongs to the PAL/histidase family.</text>
</comment>
<name>F0ZLW5_DICPU</name>
<evidence type="ECO:0000256" key="7">
    <source>
        <dbReference type="ARBA" id="ARBA00023239"/>
    </source>
</evidence>
<proteinExistence type="inferred from homology"/>
<dbReference type="PANTHER" id="PTHR10362">
    <property type="entry name" value="HISTIDINE AMMONIA-LYASE"/>
    <property type="match status" value="1"/>
</dbReference>
<evidence type="ECO:0000256" key="4">
    <source>
        <dbReference type="ARBA" id="ARBA00012994"/>
    </source>
</evidence>
<dbReference type="FunCoup" id="F0ZLW5">
    <property type="interactions" value="4"/>
</dbReference>
<evidence type="ECO:0000256" key="6">
    <source>
        <dbReference type="ARBA" id="ARBA00022808"/>
    </source>
</evidence>
<dbReference type="NCBIfam" id="NF006871">
    <property type="entry name" value="PRK09367.1"/>
    <property type="match status" value="1"/>
</dbReference>
<dbReference type="EC" id="4.3.1.3" evidence="4 10"/>
<dbReference type="FunFam" id="1.10.275.10:FF:000008">
    <property type="entry name" value="Histidine ammonia-lyase"/>
    <property type="match status" value="1"/>
</dbReference>
<dbReference type="NCBIfam" id="TIGR01225">
    <property type="entry name" value="hutH"/>
    <property type="match status" value="1"/>
</dbReference>
<dbReference type="Gene3D" id="1.10.275.10">
    <property type="entry name" value="Fumarase/aspartase (N-terminal domain)"/>
    <property type="match status" value="1"/>
</dbReference>
<dbReference type="VEuPathDB" id="AmoebaDB:DICPUDRAFT_152633"/>
<sequence length="539" mass="59160">MESEKIIYLDGNTLKEQDLFNIGYHGYKVAITQEVEALIQKGRDVIEDILKSEKTVYGINTGFGLFSDVIIPPDQVKVLQCNLIRSHSSGVGKPLSPERTRMLLALRINVLTKGNSGITLETVKRAINFLNANCLPFVPEQGTVGASGDLAPLSHLALGMMGEGKMYDFGETNNQFHSKIDINCLDSGNYKFSPSEEILKRHNLPAIELNAKEGLALINGTQLITSLGIEALHRCKILAQTANIITAITFEALKGLTAAYNPLIHAARPHTGQNEVAAFLRSILHSERFPSEITTIGNKDTKKVQDSYTLRCVPQVHGIVFDTIKFAEDILTTEMNSATDNPMVFNTEEFVGTISGGNFHGEYPAKALDYLAIGIHELSNISERRMERLVNSQLSEGLPSFLVNGGGLNSGYMISHCTAAALVSENKVLVHPSSADTLSTSSAKEDHVSMGGWAARKCLLVVENVENVLAIELLAACQAIDFRRPLKTTEPLEAVHKLVRSKVSFMEKDRYLSPDIEEVYKLIRTGQILNAVNEVLNRN</sequence>
<dbReference type="InParanoid" id="F0ZLW5"/>
<dbReference type="Gene3D" id="1.20.200.10">
    <property type="entry name" value="Fumarase/aspartase (Central domain)"/>
    <property type="match status" value="1"/>
</dbReference>
<dbReference type="EMBL" id="GL871073">
    <property type="protein sequence ID" value="EGC35057.1"/>
    <property type="molecule type" value="Genomic_DNA"/>
</dbReference>
<evidence type="ECO:0000256" key="10">
    <source>
        <dbReference type="RuleBase" id="RU004479"/>
    </source>
</evidence>
<keyword evidence="12" id="KW-1185">Reference proteome</keyword>
<keyword evidence="6 10" id="KW-0369">Histidine metabolism</keyword>
<dbReference type="GO" id="GO:0005737">
    <property type="term" value="C:cytoplasm"/>
    <property type="evidence" value="ECO:0007669"/>
    <property type="project" value="UniProtKB-SubCell"/>
</dbReference>
<reference evidence="12" key="1">
    <citation type="journal article" date="2011" name="Genome Biol.">
        <title>Comparative genomics of the social amoebae Dictyostelium discoideum and Dictyostelium purpureum.</title>
        <authorList>
            <consortium name="US DOE Joint Genome Institute (JGI-PGF)"/>
            <person name="Sucgang R."/>
            <person name="Kuo A."/>
            <person name="Tian X."/>
            <person name="Salerno W."/>
            <person name="Parikh A."/>
            <person name="Feasley C.L."/>
            <person name="Dalin E."/>
            <person name="Tu H."/>
            <person name="Huang E."/>
            <person name="Barry K."/>
            <person name="Lindquist E."/>
            <person name="Shapiro H."/>
            <person name="Bruce D."/>
            <person name="Schmutz J."/>
            <person name="Salamov A."/>
            <person name="Fey P."/>
            <person name="Gaudet P."/>
            <person name="Anjard C."/>
            <person name="Babu M.M."/>
            <person name="Basu S."/>
            <person name="Bushmanova Y."/>
            <person name="van der Wel H."/>
            <person name="Katoh-Kurasawa M."/>
            <person name="Dinh C."/>
            <person name="Coutinho P.M."/>
            <person name="Saito T."/>
            <person name="Elias M."/>
            <person name="Schaap P."/>
            <person name="Kay R.R."/>
            <person name="Henrissat B."/>
            <person name="Eichinger L."/>
            <person name="Rivero F."/>
            <person name="Putnam N.H."/>
            <person name="West C.M."/>
            <person name="Loomis W.F."/>
            <person name="Chisholm R.L."/>
            <person name="Shaulsky G."/>
            <person name="Strassmann J.E."/>
            <person name="Queller D.C."/>
            <person name="Kuspa A."/>
            <person name="Grigoriev I.V."/>
        </authorList>
    </citation>
    <scope>NUCLEOTIDE SEQUENCE [LARGE SCALE GENOMIC DNA]</scope>
    <source>
        <strain evidence="12">QSDP1</strain>
    </source>
</reference>
<evidence type="ECO:0000256" key="3">
    <source>
        <dbReference type="ARBA" id="ARBA00007238"/>
    </source>
</evidence>
<dbReference type="RefSeq" id="XP_003288425.1">
    <property type="nucleotide sequence ID" value="XM_003288377.1"/>
</dbReference>
<comment type="subcellular location">
    <subcellularLocation>
        <location evidence="1">Cytoplasm</location>
    </subcellularLocation>
</comment>
<dbReference type="InterPro" id="IPR022313">
    <property type="entry name" value="Phe/His_NH3-lyase_AS"/>
</dbReference>